<dbReference type="InParanoid" id="A0A061E3X1"/>
<name>A0A061E3X1_THECC</name>
<dbReference type="EMBL" id="CM001880">
    <property type="protein sequence ID" value="EOX99679.1"/>
    <property type="molecule type" value="Genomic_DNA"/>
</dbReference>
<sequence length="79" mass="9204">MVKTISKFLMVKEYKDMVIWKWRPNGPKGKKANFFKAIGRWSYVLGIVSGVLMERGGLMKLEVLFLLRKIALFHAVEFL</sequence>
<accession>A0A061E3X1</accession>
<dbReference type="Gramene" id="EOX99679">
    <property type="protein sequence ID" value="EOX99679"/>
    <property type="gene ID" value="TCM_008433"/>
</dbReference>
<reference evidence="1 2" key="1">
    <citation type="journal article" date="2013" name="Genome Biol.">
        <title>The genome sequence of the most widely cultivated cacao type and its use to identify candidate genes regulating pod color.</title>
        <authorList>
            <person name="Motamayor J.C."/>
            <person name="Mockaitis K."/>
            <person name="Schmutz J."/>
            <person name="Haiminen N."/>
            <person name="Iii D.L."/>
            <person name="Cornejo O."/>
            <person name="Findley S.D."/>
            <person name="Zheng P."/>
            <person name="Utro F."/>
            <person name="Royaert S."/>
            <person name="Saski C."/>
            <person name="Jenkins J."/>
            <person name="Podicheti R."/>
            <person name="Zhao M."/>
            <person name="Scheffler B.E."/>
            <person name="Stack J.C."/>
            <person name="Feltus F.A."/>
            <person name="Mustiga G.M."/>
            <person name="Amores F."/>
            <person name="Phillips W."/>
            <person name="Marelli J.P."/>
            <person name="May G.D."/>
            <person name="Shapiro H."/>
            <person name="Ma J."/>
            <person name="Bustamante C.D."/>
            <person name="Schnell R.J."/>
            <person name="Main D."/>
            <person name="Gilbert D."/>
            <person name="Parida L."/>
            <person name="Kuhn D.N."/>
        </authorList>
    </citation>
    <scope>NUCLEOTIDE SEQUENCE [LARGE SCALE GENOMIC DNA]</scope>
    <source>
        <strain evidence="2">cv. Matina 1-6</strain>
    </source>
</reference>
<dbReference type="Proteomes" id="UP000026915">
    <property type="component" value="Chromosome 2"/>
</dbReference>
<gene>
    <name evidence="1" type="ORF">TCM_008433</name>
</gene>
<protein>
    <submittedName>
        <fullName evidence="1">Uncharacterized protein</fullName>
    </submittedName>
</protein>
<dbReference type="HOGENOM" id="CLU_2610832_0_0_1"/>
<dbReference type="AlphaFoldDB" id="A0A061E3X1"/>
<proteinExistence type="predicted"/>
<keyword evidence="2" id="KW-1185">Reference proteome</keyword>
<organism evidence="1 2">
    <name type="scientific">Theobroma cacao</name>
    <name type="common">Cacao</name>
    <name type="synonym">Cocoa</name>
    <dbReference type="NCBI Taxonomy" id="3641"/>
    <lineage>
        <taxon>Eukaryota</taxon>
        <taxon>Viridiplantae</taxon>
        <taxon>Streptophyta</taxon>
        <taxon>Embryophyta</taxon>
        <taxon>Tracheophyta</taxon>
        <taxon>Spermatophyta</taxon>
        <taxon>Magnoliopsida</taxon>
        <taxon>eudicotyledons</taxon>
        <taxon>Gunneridae</taxon>
        <taxon>Pentapetalae</taxon>
        <taxon>rosids</taxon>
        <taxon>malvids</taxon>
        <taxon>Malvales</taxon>
        <taxon>Malvaceae</taxon>
        <taxon>Byttnerioideae</taxon>
        <taxon>Theobroma</taxon>
    </lineage>
</organism>
<evidence type="ECO:0000313" key="2">
    <source>
        <dbReference type="Proteomes" id="UP000026915"/>
    </source>
</evidence>
<evidence type="ECO:0000313" key="1">
    <source>
        <dbReference type="EMBL" id="EOX99679.1"/>
    </source>
</evidence>